<evidence type="ECO:0000313" key="1">
    <source>
        <dbReference type="EMBL" id="KKY15139.1"/>
    </source>
</evidence>
<comment type="caution">
    <text evidence="1">The sequence shown here is derived from an EMBL/GenBank/DDBJ whole genome shotgun (WGS) entry which is preliminary data.</text>
</comment>
<reference evidence="1 2" key="2">
    <citation type="submission" date="2015-05" db="EMBL/GenBank/DDBJ databases">
        <title>Distinctive expansion of gene families associated with plant cell wall degradation and secondary metabolism in the genomes of grapevine trunk pathogens.</title>
        <authorList>
            <person name="Lawrence D.P."/>
            <person name="Travadon R."/>
            <person name="Rolshausen P.E."/>
            <person name="Baumgartner K."/>
        </authorList>
    </citation>
    <scope>NUCLEOTIDE SEQUENCE [LARGE SCALE GENOMIC DNA]</scope>
    <source>
        <strain evidence="1">DS831</strain>
    </source>
</reference>
<proteinExistence type="predicted"/>
<dbReference type="EMBL" id="LAQI01000202">
    <property type="protein sequence ID" value="KKY15139.1"/>
    <property type="molecule type" value="Genomic_DNA"/>
</dbReference>
<dbReference type="Proteomes" id="UP000034182">
    <property type="component" value="Unassembled WGS sequence"/>
</dbReference>
<gene>
    <name evidence="1" type="ORF">UCDDS831_g07865</name>
</gene>
<dbReference type="AlphaFoldDB" id="A0A0G2DWX8"/>
<protein>
    <submittedName>
        <fullName evidence="1">Uncharacterized protein</fullName>
    </submittedName>
</protein>
<organism evidence="1 2">
    <name type="scientific">Diplodia seriata</name>
    <dbReference type="NCBI Taxonomy" id="420778"/>
    <lineage>
        <taxon>Eukaryota</taxon>
        <taxon>Fungi</taxon>
        <taxon>Dikarya</taxon>
        <taxon>Ascomycota</taxon>
        <taxon>Pezizomycotina</taxon>
        <taxon>Dothideomycetes</taxon>
        <taxon>Dothideomycetes incertae sedis</taxon>
        <taxon>Botryosphaeriales</taxon>
        <taxon>Botryosphaeriaceae</taxon>
        <taxon>Diplodia</taxon>
    </lineage>
</organism>
<evidence type="ECO:0000313" key="2">
    <source>
        <dbReference type="Proteomes" id="UP000034182"/>
    </source>
</evidence>
<reference evidence="1 2" key="1">
    <citation type="submission" date="2015-03" db="EMBL/GenBank/DDBJ databases">
        <authorList>
            <person name="Morales-Cruz A."/>
            <person name="Amrine K.C."/>
            <person name="Cantu D."/>
        </authorList>
    </citation>
    <scope>NUCLEOTIDE SEQUENCE [LARGE SCALE GENOMIC DNA]</scope>
    <source>
        <strain evidence="1">DS831</strain>
    </source>
</reference>
<name>A0A0G2DWX8_9PEZI</name>
<accession>A0A0G2DWX8</accession>
<sequence>MQPMHSICNALVGTQHLLHTAATSTRDRIAGAVEWRQLPKQTKDYVAQHPYQTAFYAVNGAVFAAPLAFAAPVLGAVGFGAAGPAAGE</sequence>